<proteinExistence type="predicted"/>
<reference evidence="5 6" key="1">
    <citation type="submission" date="2021-11" db="EMBL/GenBank/DDBJ databases">
        <authorList>
            <person name="Liang Q."/>
            <person name="Mou H."/>
            <person name="Liu Z."/>
        </authorList>
    </citation>
    <scope>NUCLEOTIDE SEQUENCE [LARGE SCALE GENOMIC DNA]</scope>
    <source>
        <strain evidence="5 6">CHU3</strain>
    </source>
</reference>
<dbReference type="InterPro" id="IPR000843">
    <property type="entry name" value="HTH_LacI"/>
</dbReference>
<dbReference type="CDD" id="cd01392">
    <property type="entry name" value="HTH_LacI"/>
    <property type="match status" value="1"/>
</dbReference>
<dbReference type="EMBL" id="JAJIRN010000007">
    <property type="protein sequence ID" value="MCV2369636.1"/>
    <property type="molecule type" value="Genomic_DNA"/>
</dbReference>
<dbReference type="Gene3D" id="3.40.50.2300">
    <property type="match status" value="2"/>
</dbReference>
<dbReference type="SMART" id="SM00354">
    <property type="entry name" value="HTH_LACI"/>
    <property type="match status" value="1"/>
</dbReference>
<dbReference type="PROSITE" id="PS50932">
    <property type="entry name" value="HTH_LACI_2"/>
    <property type="match status" value="1"/>
</dbReference>
<dbReference type="Pfam" id="PF13377">
    <property type="entry name" value="Peripla_BP_3"/>
    <property type="match status" value="1"/>
</dbReference>
<keyword evidence="6" id="KW-1185">Reference proteome</keyword>
<dbReference type="GO" id="GO:0003677">
    <property type="term" value="F:DNA binding"/>
    <property type="evidence" value="ECO:0007669"/>
    <property type="project" value="UniProtKB-KW"/>
</dbReference>
<evidence type="ECO:0000256" key="1">
    <source>
        <dbReference type="ARBA" id="ARBA00023015"/>
    </source>
</evidence>
<dbReference type="InterPro" id="IPR046335">
    <property type="entry name" value="LacI/GalR-like_sensor"/>
</dbReference>
<dbReference type="Pfam" id="PF00356">
    <property type="entry name" value="LacI"/>
    <property type="match status" value="1"/>
</dbReference>
<sequence length="357" mass="39422">MSNPFELTPTPTPTVTLKTLVRHTGLSLGTVSKALKNAPEVKPETRERVQRAAAELGYSVNLAGVKLRTGKTYTLCIVLPVEDAEQDFSDSGYMALVSGLYAALAGSYYSLVVHPQLPGESPLEGLRQLVESRRVDGLILTQTRPQDERIRYLLQQDMPFVSYGRSELAQPHPWFDTDHEDMAYQATRRLIERGHRRIAMLNPSPELMYARHREQGYRRALALAGIEFEADLLRSSGLSAGDGRRITLELSQRKQRPTAFVCANEFTALGALSAFAELGWQAGREAAVVATDDSNISAFFVPPISTYFASLHHAGRQLGSLLLRRLGGEAVERLQILECAELIERQSDLAVVTGATE</sequence>
<dbReference type="CDD" id="cd20009">
    <property type="entry name" value="PBP1_RafR-like"/>
    <property type="match status" value="1"/>
</dbReference>
<evidence type="ECO:0000313" key="5">
    <source>
        <dbReference type="EMBL" id="MCV2369636.1"/>
    </source>
</evidence>
<dbReference type="SUPFAM" id="SSF53822">
    <property type="entry name" value="Periplasmic binding protein-like I"/>
    <property type="match status" value="1"/>
</dbReference>
<dbReference type="InterPro" id="IPR010982">
    <property type="entry name" value="Lambda_DNA-bd_dom_sf"/>
</dbReference>
<evidence type="ECO:0000256" key="3">
    <source>
        <dbReference type="ARBA" id="ARBA00023163"/>
    </source>
</evidence>
<dbReference type="PANTHER" id="PTHR30146:SF109">
    <property type="entry name" value="HTH-TYPE TRANSCRIPTIONAL REGULATOR GALS"/>
    <property type="match status" value="1"/>
</dbReference>
<dbReference type="Gene3D" id="1.10.260.40">
    <property type="entry name" value="lambda repressor-like DNA-binding domains"/>
    <property type="match status" value="1"/>
</dbReference>
<organism evidence="5 6">
    <name type="scientific">Roseateles oligotrophus</name>
    <dbReference type="NCBI Taxonomy" id="1769250"/>
    <lineage>
        <taxon>Bacteria</taxon>
        <taxon>Pseudomonadati</taxon>
        <taxon>Pseudomonadota</taxon>
        <taxon>Betaproteobacteria</taxon>
        <taxon>Burkholderiales</taxon>
        <taxon>Sphaerotilaceae</taxon>
        <taxon>Roseateles</taxon>
    </lineage>
</organism>
<dbReference type="InterPro" id="IPR028082">
    <property type="entry name" value="Peripla_BP_I"/>
</dbReference>
<dbReference type="SUPFAM" id="SSF47413">
    <property type="entry name" value="lambda repressor-like DNA-binding domains"/>
    <property type="match status" value="1"/>
</dbReference>
<evidence type="ECO:0000313" key="6">
    <source>
        <dbReference type="Proteomes" id="UP001209701"/>
    </source>
</evidence>
<gene>
    <name evidence="5" type="ORF">LNV07_16270</name>
</gene>
<dbReference type="RefSeq" id="WP_263572221.1">
    <property type="nucleotide sequence ID" value="NZ_JAJIRN010000007.1"/>
</dbReference>
<dbReference type="Proteomes" id="UP001209701">
    <property type="component" value="Unassembled WGS sequence"/>
</dbReference>
<keyword evidence="3" id="KW-0804">Transcription</keyword>
<name>A0ABT2YHW2_9BURK</name>
<comment type="caution">
    <text evidence="5">The sequence shown here is derived from an EMBL/GenBank/DDBJ whole genome shotgun (WGS) entry which is preliminary data.</text>
</comment>
<evidence type="ECO:0000259" key="4">
    <source>
        <dbReference type="PROSITE" id="PS50932"/>
    </source>
</evidence>
<dbReference type="PANTHER" id="PTHR30146">
    <property type="entry name" value="LACI-RELATED TRANSCRIPTIONAL REPRESSOR"/>
    <property type="match status" value="1"/>
</dbReference>
<protein>
    <submittedName>
        <fullName evidence="5">LacI family DNA-binding transcriptional regulator</fullName>
    </submittedName>
</protein>
<evidence type="ECO:0000256" key="2">
    <source>
        <dbReference type="ARBA" id="ARBA00023125"/>
    </source>
</evidence>
<keyword evidence="1" id="KW-0805">Transcription regulation</keyword>
<accession>A0ABT2YHW2</accession>
<keyword evidence="2 5" id="KW-0238">DNA-binding</keyword>
<feature type="domain" description="HTH lacI-type" evidence="4">
    <location>
        <begin position="15"/>
        <end position="69"/>
    </location>
</feature>